<protein>
    <submittedName>
        <fullName evidence="1">Uncharacterized protein</fullName>
    </submittedName>
</protein>
<organism evidence="1 2">
    <name type="scientific">Anaerobium acetethylicum</name>
    <dbReference type="NCBI Taxonomy" id="1619234"/>
    <lineage>
        <taxon>Bacteria</taxon>
        <taxon>Bacillati</taxon>
        <taxon>Bacillota</taxon>
        <taxon>Clostridia</taxon>
        <taxon>Lachnospirales</taxon>
        <taxon>Lachnospiraceae</taxon>
        <taxon>Anaerobium</taxon>
    </lineage>
</organism>
<dbReference type="AlphaFoldDB" id="A0A1D3TU42"/>
<dbReference type="RefSeq" id="WP_091233645.1">
    <property type="nucleotide sequence ID" value="NZ_FMKA01000011.1"/>
</dbReference>
<dbReference type="EMBL" id="FMKA01000011">
    <property type="protein sequence ID" value="SCP97490.1"/>
    <property type="molecule type" value="Genomic_DNA"/>
</dbReference>
<keyword evidence="2" id="KW-1185">Reference proteome</keyword>
<proteinExistence type="predicted"/>
<sequence length="68" mass="8003">MKMILEYSLKYRKSSSKILRLAGGLLWKIVETYARRQEKLVEREMAEASTAVLSVEEMLEKIRKNRKA</sequence>
<accession>A0A1D3TU42</accession>
<dbReference type="STRING" id="1619234.SAMN05421730_101122"/>
<gene>
    <name evidence="1" type="ORF">SAMN05421730_101122</name>
</gene>
<evidence type="ECO:0000313" key="2">
    <source>
        <dbReference type="Proteomes" id="UP000199315"/>
    </source>
</evidence>
<name>A0A1D3TU42_9FIRM</name>
<evidence type="ECO:0000313" key="1">
    <source>
        <dbReference type="EMBL" id="SCP97490.1"/>
    </source>
</evidence>
<reference evidence="1 2" key="1">
    <citation type="submission" date="2016-09" db="EMBL/GenBank/DDBJ databases">
        <authorList>
            <person name="Capua I."/>
            <person name="De Benedictis P."/>
            <person name="Joannis T."/>
            <person name="Lombin L.H."/>
            <person name="Cattoli G."/>
        </authorList>
    </citation>
    <scope>NUCLEOTIDE SEQUENCE [LARGE SCALE GENOMIC DNA]</scope>
    <source>
        <strain evidence="1 2">GluBS11</strain>
    </source>
</reference>
<dbReference type="Proteomes" id="UP000199315">
    <property type="component" value="Unassembled WGS sequence"/>
</dbReference>